<dbReference type="GO" id="GO:0005634">
    <property type="term" value="C:nucleus"/>
    <property type="evidence" value="ECO:0007669"/>
    <property type="project" value="TreeGrafter"/>
</dbReference>
<accession>A0A6B2KXT2</accession>
<feature type="region of interest" description="Disordered" evidence="3">
    <location>
        <begin position="719"/>
        <end position="832"/>
    </location>
</feature>
<feature type="domain" description="CCAAT-binding factor" evidence="4">
    <location>
        <begin position="368"/>
        <end position="581"/>
    </location>
</feature>
<dbReference type="PANTHER" id="PTHR12048:SF0">
    <property type="entry name" value="CCAAT_ENHANCER-BINDING PROTEIN ZETA"/>
    <property type="match status" value="1"/>
</dbReference>
<reference evidence="5" key="1">
    <citation type="journal article" date="2020" name="J. Eukaryot. Microbiol.">
        <title>De novo Sequencing, Assembly and Annotation of the Transcriptome for the Free-Living Testate Amoeba Arcella intermedia.</title>
        <authorList>
            <person name="Ribeiro G.M."/>
            <person name="Porfirio-Sousa A.L."/>
            <person name="Maurer-Alcala X.X."/>
            <person name="Katz L.A."/>
            <person name="Lahr D.J.G."/>
        </authorList>
    </citation>
    <scope>NUCLEOTIDE SEQUENCE</scope>
</reference>
<sequence length="832" mass="95640">MPEIKGEKADPKVALDKRKQATLLFDDMVEKDTWGGKFNTQGKKANEEWVKTIIQGGTISDKVAALTLSIQKSPLYSFKALDSLMKIVEKKGRRESLLALTAAKDLYLNDLLPDRHLVSFNVRPLSHPGVTPHHLVAWYFEDLIKTRYAQLIARIEDGLKDTILNFREKSLKFVFDLLTSKPEEEHTLLALLVNKLGDSEKRLASNTAFYLTKLLEQHSNMKLVVVREIETFIHRPNLSDRAQYYSILFLNQIILSKHDEVVAEKLLVTYFSLFNKAIGYNPKILGTLAEKEDEIKRETKREKKKLRELNKKNKKKSPEEELEGKLLSALLTGVSRAFPFSSKNLDRYQKYFELLYKIVELSSFGKATQALQLLWQVLGTKETIPDRFYTALYDKLSHSQLFIGRYNSLFLNLLYKAVRDDPKLDRSCALIKRILQIAYYYKSNVAAALLLIVSELLKDRPELKVLISHPEEIDEATLANSKQIVASFEPTEPHKPKKENPMDSLKVPSLEGKGEEDEESGEEKPPQETAAVASLKEVSVGNLAKYNWWRKNPLEANAQLSCFWELSLLCQHEHPSVAKWAKVLAQNQLIHYSGDPLRDFDLMGFFDRFSFKRPKKDATEPKTQSQLASQYIPYYQRAAPVNTEYFQSKPEDKIRQDEMFFYKYFKQDKVLNSKQTIKKKRNPEDDDDIDSDEADAAIEREVSGYSKADFWDKPSEYDYEAIKPEDIADDVVSGDSYEGEDDEEDDFDSREDEGEEDEEEDLGVDPDDEEEEDGPAVPTFAKGKEDFAELEEFSHMLEESGTGEEKEEGADKKKRKRAPSKKPKRPIKKVKK</sequence>
<evidence type="ECO:0000256" key="1">
    <source>
        <dbReference type="ARBA" id="ARBA00007797"/>
    </source>
</evidence>
<evidence type="ECO:0000313" key="5">
    <source>
        <dbReference type="EMBL" id="NDV29467.1"/>
    </source>
</evidence>
<dbReference type="InterPro" id="IPR005612">
    <property type="entry name" value="CCAAT-binding_factor"/>
</dbReference>
<dbReference type="Pfam" id="PF03914">
    <property type="entry name" value="CBF"/>
    <property type="match status" value="1"/>
</dbReference>
<dbReference type="SUPFAM" id="SSF48371">
    <property type="entry name" value="ARM repeat"/>
    <property type="match status" value="1"/>
</dbReference>
<dbReference type="AlphaFoldDB" id="A0A6B2KXT2"/>
<evidence type="ECO:0000256" key="3">
    <source>
        <dbReference type="SAM" id="MobiDB-lite"/>
    </source>
</evidence>
<feature type="region of interest" description="Disordered" evidence="3">
    <location>
        <begin position="489"/>
        <end position="530"/>
    </location>
</feature>
<proteinExistence type="inferred from homology"/>
<evidence type="ECO:0000259" key="4">
    <source>
        <dbReference type="Pfam" id="PF03914"/>
    </source>
</evidence>
<comment type="similarity">
    <text evidence="1">Belongs to the CBF/MAK21 family.</text>
</comment>
<feature type="coiled-coil region" evidence="2">
    <location>
        <begin position="288"/>
        <end position="316"/>
    </location>
</feature>
<dbReference type="InterPro" id="IPR040155">
    <property type="entry name" value="CEBPZ/Mak21-like"/>
</dbReference>
<dbReference type="InterPro" id="IPR016024">
    <property type="entry name" value="ARM-type_fold"/>
</dbReference>
<feature type="compositionally biased region" description="Basic and acidic residues" evidence="3">
    <location>
        <begin position="491"/>
        <end position="501"/>
    </location>
</feature>
<feature type="compositionally biased region" description="Acidic residues" evidence="3">
    <location>
        <begin position="737"/>
        <end position="774"/>
    </location>
</feature>
<dbReference type="EMBL" id="GIBP01000498">
    <property type="protein sequence ID" value="NDV29467.1"/>
    <property type="molecule type" value="Transcribed_RNA"/>
</dbReference>
<name>A0A6B2KXT2_9EUKA</name>
<keyword evidence="2" id="KW-0175">Coiled coil</keyword>
<organism evidence="5">
    <name type="scientific">Arcella intermedia</name>
    <dbReference type="NCBI Taxonomy" id="1963864"/>
    <lineage>
        <taxon>Eukaryota</taxon>
        <taxon>Amoebozoa</taxon>
        <taxon>Tubulinea</taxon>
        <taxon>Elardia</taxon>
        <taxon>Arcellinida</taxon>
        <taxon>Sphaerothecina</taxon>
        <taxon>Arcellidae</taxon>
        <taxon>Arcella</taxon>
    </lineage>
</organism>
<feature type="compositionally biased region" description="Basic and acidic residues" evidence="3">
    <location>
        <begin position="782"/>
        <end position="798"/>
    </location>
</feature>
<dbReference type="PANTHER" id="PTHR12048">
    <property type="entry name" value="CCAAT-BINDING FACTOR-RELATED"/>
    <property type="match status" value="1"/>
</dbReference>
<evidence type="ECO:0000256" key="2">
    <source>
        <dbReference type="SAM" id="Coils"/>
    </source>
</evidence>
<feature type="compositionally biased region" description="Basic residues" evidence="3">
    <location>
        <begin position="812"/>
        <end position="832"/>
    </location>
</feature>
<protein>
    <recommendedName>
        <fullName evidence="4">CCAAT-binding factor domain-containing protein</fullName>
    </recommendedName>
</protein>